<accession>A0ACC3YHK2</accession>
<dbReference type="Proteomes" id="UP000805649">
    <property type="component" value="Unassembled WGS sequence"/>
</dbReference>
<proteinExistence type="predicted"/>
<evidence type="ECO:0000313" key="1">
    <source>
        <dbReference type="EMBL" id="KAL0931146.1"/>
    </source>
</evidence>
<name>A0ACC3YHK2_COLTU</name>
<evidence type="ECO:0000313" key="2">
    <source>
        <dbReference type="Proteomes" id="UP000805649"/>
    </source>
</evidence>
<protein>
    <submittedName>
        <fullName evidence="1">Transcriptional regulatory protein ume6-like protein</fullName>
    </submittedName>
</protein>
<dbReference type="EMBL" id="VUJX02000010">
    <property type="protein sequence ID" value="KAL0931146.1"/>
    <property type="molecule type" value="Genomic_DNA"/>
</dbReference>
<keyword evidence="2" id="KW-1185">Reference proteome</keyword>
<comment type="caution">
    <text evidence="1">The sequence shown here is derived from an EMBL/GenBank/DDBJ whole genome shotgun (WGS) entry which is preliminary data.</text>
</comment>
<reference evidence="1 2" key="1">
    <citation type="journal article" date="2020" name="Phytopathology">
        <title>Genome Sequence Resources of Colletotrichum truncatum, C. plurivorum, C. musicola, and C. sojae: Four Species Pathogenic to Soybean (Glycine max).</title>
        <authorList>
            <person name="Rogerio F."/>
            <person name="Boufleur T.R."/>
            <person name="Ciampi-Guillardi M."/>
            <person name="Sukno S.A."/>
            <person name="Thon M.R."/>
            <person name="Massola Junior N.S."/>
            <person name="Baroncelli R."/>
        </authorList>
    </citation>
    <scope>NUCLEOTIDE SEQUENCE [LARGE SCALE GENOMIC DNA]</scope>
    <source>
        <strain evidence="1 2">CMES1059</strain>
    </source>
</reference>
<organism evidence="1 2">
    <name type="scientific">Colletotrichum truncatum</name>
    <name type="common">Anthracnose fungus</name>
    <name type="synonym">Colletotrichum capsici</name>
    <dbReference type="NCBI Taxonomy" id="5467"/>
    <lineage>
        <taxon>Eukaryota</taxon>
        <taxon>Fungi</taxon>
        <taxon>Dikarya</taxon>
        <taxon>Ascomycota</taxon>
        <taxon>Pezizomycotina</taxon>
        <taxon>Sordariomycetes</taxon>
        <taxon>Hypocreomycetidae</taxon>
        <taxon>Glomerellales</taxon>
        <taxon>Glomerellaceae</taxon>
        <taxon>Colletotrichum</taxon>
        <taxon>Colletotrichum truncatum species complex</taxon>
    </lineage>
</organism>
<gene>
    <name evidence="1" type="ORF">CTRU02_213881</name>
</gene>
<sequence>MQRDLQQLHENGIGNCLLSSMHLLANMMQQLSFELMSTPSGNWPAHLNAATNLFEQILEHHGKTGSTRQMSTVLDKLSRATWPGADDALNTEQGAFRFFSSLLLVADIISSTVLDQPAKLLQYHCELRRSGSPQQPIIDLEEITGCQTWVLLAISDISILSQWKKDQMISGKLSKDELIYRATSLERILNNGLDEPRQGFYTKHSPQHTRPLESLLNQSVSPKGDSCAPSKDKLPMTRIWIYAARSYLLSVKLDNDTKPFELDTNVKLTIQAFGAVTSSPWLRWLAWPLCVTGIYASKEQRPAVRKIMDMMCDFKAFSAIQAAFNIIERTWQSQETDEEYSDLSRCFTILGYKTLLL</sequence>